<dbReference type="KEGG" id="pmj:P9211_11461"/>
<protein>
    <submittedName>
        <fullName evidence="9">Possible multidrug efflux transporter, MFS family</fullName>
    </submittedName>
</protein>
<evidence type="ECO:0000256" key="6">
    <source>
        <dbReference type="ARBA" id="ARBA00023136"/>
    </source>
</evidence>
<feature type="transmembrane region" description="Helical" evidence="7">
    <location>
        <begin position="299"/>
        <end position="319"/>
    </location>
</feature>
<dbReference type="HOGENOM" id="CLU_672547_0_0_3"/>
<dbReference type="SUPFAM" id="SSF103473">
    <property type="entry name" value="MFS general substrate transporter"/>
    <property type="match status" value="1"/>
</dbReference>
<keyword evidence="6 7" id="KW-0472">Membrane</keyword>
<keyword evidence="3" id="KW-1003">Cell membrane</keyword>
<dbReference type="GO" id="GO:0005886">
    <property type="term" value="C:plasma membrane"/>
    <property type="evidence" value="ECO:0007669"/>
    <property type="project" value="UniProtKB-SubCell"/>
</dbReference>
<evidence type="ECO:0000313" key="9">
    <source>
        <dbReference type="EMBL" id="ABX09077.1"/>
    </source>
</evidence>
<feature type="transmembrane region" description="Helical" evidence="7">
    <location>
        <begin position="147"/>
        <end position="166"/>
    </location>
</feature>
<dbReference type="PANTHER" id="PTHR23517:SF3">
    <property type="entry name" value="INTEGRAL MEMBRANE TRANSPORT PROTEIN"/>
    <property type="match status" value="1"/>
</dbReference>
<dbReference type="PROSITE" id="PS50850">
    <property type="entry name" value="MFS"/>
    <property type="match status" value="1"/>
</dbReference>
<gene>
    <name evidence="9" type="ordered locus">P9211_11461</name>
</gene>
<dbReference type="PANTHER" id="PTHR23517">
    <property type="entry name" value="RESISTANCE PROTEIN MDTM, PUTATIVE-RELATED-RELATED"/>
    <property type="match status" value="1"/>
</dbReference>
<dbReference type="Proteomes" id="UP000000788">
    <property type="component" value="Chromosome"/>
</dbReference>
<comment type="subcellular location">
    <subcellularLocation>
        <location evidence="1">Cell membrane</location>
        <topology evidence="1">Multi-pass membrane protein</topology>
    </subcellularLocation>
</comment>
<name>A9BB65_PROM4</name>
<feature type="transmembrane region" description="Helical" evidence="7">
    <location>
        <begin position="58"/>
        <end position="78"/>
    </location>
</feature>
<evidence type="ECO:0000256" key="2">
    <source>
        <dbReference type="ARBA" id="ARBA00022448"/>
    </source>
</evidence>
<evidence type="ECO:0000256" key="7">
    <source>
        <dbReference type="SAM" id="Phobius"/>
    </source>
</evidence>
<feature type="transmembrane region" description="Helical" evidence="7">
    <location>
        <begin position="325"/>
        <end position="350"/>
    </location>
</feature>
<feature type="domain" description="Major facilitator superfamily (MFS) profile" evidence="8">
    <location>
        <begin position="225"/>
        <end position="416"/>
    </location>
</feature>
<sequence length="416" mass="44366">MNVLKTTPKLKSWWNQFPPKLRLLTRGRFFASVGAGGVLYLTPLVFNDLSFSASEIGSGLTAAAIAGTITRLITGLYLDKGVHLATPLKIAAINVILADCILLSAHSYSAYVIGELFLGAAAGVYWPSVELAVPASCESFQSSKGFALVRSADALGVSIGALIGAFSALIDAIRLIYCLEIICMFGLIALLDNIKSFHSFKSIGKSKEELSKLKSTQESKDYIRFIPKLFPILVVSLLSTGILSLLQSALPIDLVLGGVNRPAINNSSIGILIAIQLSLLLLIQWPIGNWLTKKDVRFGLGLSLYSFSIGCLLLSLSSIFKEGLILTAIGLIAVSIGLASFLPTATEAIVQISPERYRGITMAVYSQCFGISALLAPLIAGIIIDTNGNAVLLWSLTSFCCIAVTPLIQKIKPIIT</sequence>
<dbReference type="InterPro" id="IPR011701">
    <property type="entry name" value="MFS"/>
</dbReference>
<dbReference type="EMBL" id="CP000878">
    <property type="protein sequence ID" value="ABX09077.1"/>
    <property type="molecule type" value="Genomic_DNA"/>
</dbReference>
<dbReference type="Gene3D" id="1.20.1250.20">
    <property type="entry name" value="MFS general substrate transporter like domains"/>
    <property type="match status" value="2"/>
</dbReference>
<dbReference type="GO" id="GO:0022857">
    <property type="term" value="F:transmembrane transporter activity"/>
    <property type="evidence" value="ECO:0007669"/>
    <property type="project" value="InterPro"/>
</dbReference>
<dbReference type="STRING" id="93059.P9211_11461"/>
<evidence type="ECO:0000256" key="4">
    <source>
        <dbReference type="ARBA" id="ARBA00022692"/>
    </source>
</evidence>
<feature type="transmembrane region" description="Helical" evidence="7">
    <location>
        <begin position="362"/>
        <end position="384"/>
    </location>
</feature>
<dbReference type="eggNOG" id="COG2814">
    <property type="taxonomic scope" value="Bacteria"/>
</dbReference>
<dbReference type="AlphaFoldDB" id="A9BB65"/>
<proteinExistence type="predicted"/>
<evidence type="ECO:0000256" key="5">
    <source>
        <dbReference type="ARBA" id="ARBA00022989"/>
    </source>
</evidence>
<evidence type="ECO:0000256" key="1">
    <source>
        <dbReference type="ARBA" id="ARBA00004651"/>
    </source>
</evidence>
<reference evidence="9 10" key="1">
    <citation type="journal article" date="2007" name="PLoS Genet.">
        <title>Patterns and implications of gene gain and loss in the evolution of Prochlorococcus.</title>
        <authorList>
            <person name="Kettler G.C."/>
            <person name="Martiny A.C."/>
            <person name="Huang K."/>
            <person name="Zucker J."/>
            <person name="Coleman M.L."/>
            <person name="Rodrigue S."/>
            <person name="Chen F."/>
            <person name="Lapidus A."/>
            <person name="Ferriera S."/>
            <person name="Johnson J."/>
            <person name="Steglich C."/>
            <person name="Church G.M."/>
            <person name="Richardson P."/>
            <person name="Chisholm S.W."/>
        </authorList>
    </citation>
    <scope>NUCLEOTIDE SEQUENCE [LARGE SCALE GENOMIC DNA]</scope>
    <source>
        <strain evidence="10">MIT 9211</strain>
    </source>
</reference>
<dbReference type="InterPro" id="IPR020846">
    <property type="entry name" value="MFS_dom"/>
</dbReference>
<keyword evidence="4 7" id="KW-0812">Transmembrane</keyword>
<evidence type="ECO:0000313" key="10">
    <source>
        <dbReference type="Proteomes" id="UP000000788"/>
    </source>
</evidence>
<feature type="transmembrane region" description="Helical" evidence="7">
    <location>
        <begin position="90"/>
        <end position="110"/>
    </location>
</feature>
<feature type="transmembrane region" description="Helical" evidence="7">
    <location>
        <begin position="229"/>
        <end position="249"/>
    </location>
</feature>
<accession>A9BB65</accession>
<dbReference type="OrthoDB" id="9793283at2"/>
<evidence type="ECO:0000256" key="3">
    <source>
        <dbReference type="ARBA" id="ARBA00022475"/>
    </source>
</evidence>
<dbReference type="InterPro" id="IPR036259">
    <property type="entry name" value="MFS_trans_sf"/>
</dbReference>
<dbReference type="RefSeq" id="WP_012195698.1">
    <property type="nucleotide sequence ID" value="NC_009976.1"/>
</dbReference>
<dbReference type="Pfam" id="PF07690">
    <property type="entry name" value="MFS_1"/>
    <property type="match status" value="1"/>
</dbReference>
<feature type="transmembrane region" description="Helical" evidence="7">
    <location>
        <begin position="269"/>
        <end position="287"/>
    </location>
</feature>
<keyword evidence="2" id="KW-0813">Transport</keyword>
<keyword evidence="10" id="KW-1185">Reference proteome</keyword>
<organism evidence="9 10">
    <name type="scientific">Prochlorococcus marinus (strain MIT 9211)</name>
    <dbReference type="NCBI Taxonomy" id="93059"/>
    <lineage>
        <taxon>Bacteria</taxon>
        <taxon>Bacillati</taxon>
        <taxon>Cyanobacteriota</taxon>
        <taxon>Cyanophyceae</taxon>
        <taxon>Synechococcales</taxon>
        <taxon>Prochlorococcaceae</taxon>
        <taxon>Prochlorococcus</taxon>
    </lineage>
</organism>
<feature type="transmembrane region" description="Helical" evidence="7">
    <location>
        <begin position="29"/>
        <end position="46"/>
    </location>
</feature>
<dbReference type="InterPro" id="IPR050171">
    <property type="entry name" value="MFS_Transporters"/>
</dbReference>
<feature type="transmembrane region" description="Helical" evidence="7">
    <location>
        <begin position="390"/>
        <end position="408"/>
    </location>
</feature>
<keyword evidence="5 7" id="KW-1133">Transmembrane helix</keyword>
<evidence type="ECO:0000259" key="8">
    <source>
        <dbReference type="PROSITE" id="PS50850"/>
    </source>
</evidence>